<gene>
    <name evidence="2" type="ORF">M9458_014918</name>
</gene>
<organism evidence="2 3">
    <name type="scientific">Cirrhinus mrigala</name>
    <name type="common">Mrigala</name>
    <dbReference type="NCBI Taxonomy" id="683832"/>
    <lineage>
        <taxon>Eukaryota</taxon>
        <taxon>Metazoa</taxon>
        <taxon>Chordata</taxon>
        <taxon>Craniata</taxon>
        <taxon>Vertebrata</taxon>
        <taxon>Euteleostomi</taxon>
        <taxon>Actinopterygii</taxon>
        <taxon>Neopterygii</taxon>
        <taxon>Teleostei</taxon>
        <taxon>Ostariophysi</taxon>
        <taxon>Cypriniformes</taxon>
        <taxon>Cyprinidae</taxon>
        <taxon>Labeoninae</taxon>
        <taxon>Labeonini</taxon>
        <taxon>Cirrhinus</taxon>
    </lineage>
</organism>
<sequence length="112" mass="13134">MNTLQTTVSRLKLDLEQERERWRQGVREAAKADQRGRELRLELSTAQASHKEYMELLAEYSREVTAQRSEQARLQQCLIQLTEERATQEERVRQMSADLQRAHSESKCSQGE</sequence>
<reference evidence="2 3" key="1">
    <citation type="submission" date="2024-05" db="EMBL/GenBank/DDBJ databases">
        <title>Genome sequencing and assembly of Indian major carp, Cirrhinus mrigala (Hamilton, 1822).</title>
        <authorList>
            <person name="Mohindra V."/>
            <person name="Chowdhury L.M."/>
            <person name="Lal K."/>
            <person name="Jena J.K."/>
        </authorList>
    </citation>
    <scope>NUCLEOTIDE SEQUENCE [LARGE SCALE GENOMIC DNA]</scope>
    <source>
        <strain evidence="2">CM1030</strain>
        <tissue evidence="2">Blood</tissue>
    </source>
</reference>
<dbReference type="EMBL" id="JAMKFB020000007">
    <property type="protein sequence ID" value="KAL0187819.1"/>
    <property type="molecule type" value="Genomic_DNA"/>
</dbReference>
<evidence type="ECO:0000313" key="3">
    <source>
        <dbReference type="Proteomes" id="UP001529510"/>
    </source>
</evidence>
<feature type="region of interest" description="Disordered" evidence="1">
    <location>
        <begin position="88"/>
        <end position="112"/>
    </location>
</feature>
<dbReference type="AlphaFoldDB" id="A0ABD0QNL4"/>
<feature type="non-terminal residue" evidence="2">
    <location>
        <position position="112"/>
    </location>
</feature>
<accession>A0ABD0QNL4</accession>
<evidence type="ECO:0000256" key="1">
    <source>
        <dbReference type="SAM" id="MobiDB-lite"/>
    </source>
</evidence>
<dbReference type="PANTHER" id="PTHR18881">
    <property type="entry name" value="POLYAMINE-MODULATED FACTOR 1-BINDING PROTEIN 1-RELATED"/>
    <property type="match status" value="1"/>
</dbReference>
<evidence type="ECO:0000313" key="2">
    <source>
        <dbReference type="EMBL" id="KAL0187819.1"/>
    </source>
</evidence>
<dbReference type="Proteomes" id="UP001529510">
    <property type="component" value="Unassembled WGS sequence"/>
</dbReference>
<protein>
    <submittedName>
        <fullName evidence="2">Uncharacterized protein</fullName>
    </submittedName>
</protein>
<name>A0ABD0QNL4_CIRMR</name>
<proteinExistence type="predicted"/>
<dbReference type="InterPro" id="IPR037391">
    <property type="entry name" value="PMF1-bd"/>
</dbReference>
<dbReference type="PANTHER" id="PTHR18881:SF2">
    <property type="entry name" value="POLYAMINE-MODULATED FACTOR 1-BINDING PROTEIN 1"/>
    <property type="match status" value="1"/>
</dbReference>
<keyword evidence="3" id="KW-1185">Reference proteome</keyword>
<comment type="caution">
    <text evidence="2">The sequence shown here is derived from an EMBL/GenBank/DDBJ whole genome shotgun (WGS) entry which is preliminary data.</text>
</comment>